<dbReference type="Proteomes" id="UP000710849">
    <property type="component" value="Unassembled WGS sequence"/>
</dbReference>
<dbReference type="GeneID" id="62155164"/>
<dbReference type="AlphaFoldDB" id="A0A9P5HTT9"/>
<comment type="caution">
    <text evidence="1">The sequence shown here is derived from an EMBL/GenBank/DDBJ whole genome shotgun (WGS) entry which is preliminary data.</text>
</comment>
<organism evidence="1 2">
    <name type="scientific">Botrytis byssoidea</name>
    <dbReference type="NCBI Taxonomy" id="139641"/>
    <lineage>
        <taxon>Eukaryota</taxon>
        <taxon>Fungi</taxon>
        <taxon>Dikarya</taxon>
        <taxon>Ascomycota</taxon>
        <taxon>Pezizomycotina</taxon>
        <taxon>Leotiomycetes</taxon>
        <taxon>Helotiales</taxon>
        <taxon>Sclerotiniaceae</taxon>
        <taxon>Botrytis</taxon>
    </lineage>
</organism>
<keyword evidence="2" id="KW-1185">Reference proteome</keyword>
<evidence type="ECO:0000313" key="1">
    <source>
        <dbReference type="EMBL" id="KAF7920235.1"/>
    </source>
</evidence>
<name>A0A9P5HTT9_9HELO</name>
<sequence>MAPDDDKEAVKKLMSWTQKQQAISTADQPANGPVWASRTILPAPKDDSIVTATTEAICDLGDGSCADLVATLADVQVQWSGFRSGVGGRDQF</sequence>
<dbReference type="EMBL" id="RCSW01000038">
    <property type="protein sequence ID" value="KAF7920235.1"/>
    <property type="molecule type" value="Genomic_DNA"/>
</dbReference>
<evidence type="ECO:0000313" key="2">
    <source>
        <dbReference type="Proteomes" id="UP000710849"/>
    </source>
</evidence>
<protein>
    <submittedName>
        <fullName evidence="1">Uncharacterized protein</fullName>
    </submittedName>
</protein>
<proteinExistence type="predicted"/>
<accession>A0A9P5HTT9</accession>
<gene>
    <name evidence="1" type="ORF">EAE97_011576</name>
</gene>
<reference evidence="1 2" key="1">
    <citation type="journal article" date="2020" name="Genome Biol. Evol.">
        <title>Comparative genomics of Sclerotiniaceae.</title>
        <authorList>
            <person name="Valero Jimenez C.A."/>
            <person name="Steentjes M."/>
            <person name="Scholten O.E."/>
            <person name="Van Kan J.A.L."/>
        </authorList>
    </citation>
    <scope>NUCLEOTIDE SEQUENCE [LARGE SCALE GENOMIC DNA]</scope>
    <source>
        <strain evidence="1 2">MUCL 94</strain>
    </source>
</reference>
<dbReference type="RefSeq" id="XP_038727142.1">
    <property type="nucleotide sequence ID" value="XM_038882091.1"/>
</dbReference>